<name>A0A3B1AID6_9ZZZZ</name>
<sequence length="400" mass="44389">MRSKQANPAKSGDLPQPGEEAGAHNLRIVEQIKQQIKSAGGQISFEAYMQSALYLPELGYYRCGTEKFGALGDFITAPEISPLFAQSLAHFIQSTSVGASVLEVGAGNGLMAKGILQALKAHSALPDTYYILELSAELRERQRQAIAQVPGLIDRVSWLDCLPEDFSGVVVANELLDAMPVTRFRLDHEKIYEQQVACRDNVFCYADNESDKIRLNERINELRQQTSLGDAVDYLSEINFIAEDWIKSLAEHLSSAVVLLIDYGYPRAAYYHAQRNMGTLMCHFQHRAHPDPLILAGIQDITAFIDFTAMADAALGAGMEVRGFASQAHFLLNLGLLDMIDTNKMTSTQEELIEYLKISGEVKRLTMPGEMGETFKVMALAINYDGKIAGFDQYDIRHLL</sequence>
<evidence type="ECO:0000256" key="4">
    <source>
        <dbReference type="ARBA" id="ARBA00023128"/>
    </source>
</evidence>
<dbReference type="PANTHER" id="PTHR12049">
    <property type="entry name" value="PROTEIN ARGININE METHYLTRANSFERASE NDUFAF7, MITOCHONDRIAL"/>
    <property type="match status" value="1"/>
</dbReference>
<dbReference type="PANTHER" id="PTHR12049:SF7">
    <property type="entry name" value="PROTEIN ARGININE METHYLTRANSFERASE NDUFAF7, MITOCHONDRIAL"/>
    <property type="match status" value="1"/>
</dbReference>
<evidence type="ECO:0000256" key="5">
    <source>
        <dbReference type="SAM" id="MobiDB-lite"/>
    </source>
</evidence>
<reference evidence="6" key="1">
    <citation type="submission" date="2018-06" db="EMBL/GenBank/DDBJ databases">
        <authorList>
            <person name="Zhirakovskaya E."/>
        </authorList>
    </citation>
    <scope>NUCLEOTIDE SEQUENCE</scope>
</reference>
<dbReference type="GO" id="GO:0032259">
    <property type="term" value="P:methylation"/>
    <property type="evidence" value="ECO:0007669"/>
    <property type="project" value="UniProtKB-KW"/>
</dbReference>
<dbReference type="Gene3D" id="3.40.50.12710">
    <property type="match status" value="1"/>
</dbReference>
<organism evidence="6">
    <name type="scientific">hydrothermal vent metagenome</name>
    <dbReference type="NCBI Taxonomy" id="652676"/>
    <lineage>
        <taxon>unclassified sequences</taxon>
        <taxon>metagenomes</taxon>
        <taxon>ecological metagenomes</taxon>
    </lineage>
</organism>
<keyword evidence="3 6" id="KW-0808">Transferase</keyword>
<dbReference type="AlphaFoldDB" id="A0A3B1AID6"/>
<dbReference type="InterPro" id="IPR003788">
    <property type="entry name" value="NDUFAF7"/>
</dbReference>
<feature type="region of interest" description="Disordered" evidence="5">
    <location>
        <begin position="1"/>
        <end position="20"/>
    </location>
</feature>
<dbReference type="GO" id="GO:0035243">
    <property type="term" value="F:protein-arginine omega-N symmetric methyltransferase activity"/>
    <property type="evidence" value="ECO:0007669"/>
    <property type="project" value="TreeGrafter"/>
</dbReference>
<proteinExistence type="predicted"/>
<evidence type="ECO:0000256" key="3">
    <source>
        <dbReference type="ARBA" id="ARBA00022679"/>
    </source>
</evidence>
<accession>A0A3B1AID6</accession>
<keyword evidence="2 6" id="KW-0489">Methyltransferase</keyword>
<protein>
    <submittedName>
        <fullName evidence="6">SAM-dependent methyltransferase, MidA</fullName>
    </submittedName>
</protein>
<evidence type="ECO:0000256" key="2">
    <source>
        <dbReference type="ARBA" id="ARBA00022603"/>
    </source>
</evidence>
<dbReference type="Pfam" id="PF02636">
    <property type="entry name" value="Methyltransf_28"/>
    <property type="match status" value="1"/>
</dbReference>
<dbReference type="InterPro" id="IPR038375">
    <property type="entry name" value="NDUFAF7_sf"/>
</dbReference>
<evidence type="ECO:0000256" key="1">
    <source>
        <dbReference type="ARBA" id="ARBA00004173"/>
    </source>
</evidence>
<dbReference type="SUPFAM" id="SSF53335">
    <property type="entry name" value="S-adenosyl-L-methionine-dependent methyltransferases"/>
    <property type="match status" value="1"/>
</dbReference>
<dbReference type="EMBL" id="UOFR01000057">
    <property type="protein sequence ID" value="VAW98099.1"/>
    <property type="molecule type" value="Genomic_DNA"/>
</dbReference>
<dbReference type="GO" id="GO:0005739">
    <property type="term" value="C:mitochondrion"/>
    <property type="evidence" value="ECO:0007669"/>
    <property type="project" value="UniProtKB-SubCell"/>
</dbReference>
<evidence type="ECO:0000313" key="6">
    <source>
        <dbReference type="EMBL" id="VAW98099.1"/>
    </source>
</evidence>
<dbReference type="InterPro" id="IPR029063">
    <property type="entry name" value="SAM-dependent_MTases_sf"/>
</dbReference>
<gene>
    <name evidence="6" type="ORF">MNBD_GAMMA21-2584</name>
</gene>
<keyword evidence="4" id="KW-0496">Mitochondrion</keyword>
<comment type="subcellular location">
    <subcellularLocation>
        <location evidence="1">Mitochondrion</location>
    </subcellularLocation>
</comment>